<accession>A0ABS2VN99</accession>
<dbReference type="Gene3D" id="3.30.470.30">
    <property type="entry name" value="DNA ligase/mRNA capping enzyme"/>
    <property type="match status" value="1"/>
</dbReference>
<dbReference type="Proteomes" id="UP000788262">
    <property type="component" value="Unassembled WGS sequence"/>
</dbReference>
<dbReference type="InterPro" id="IPR012310">
    <property type="entry name" value="DNA_ligase_ATP-dep_cent"/>
</dbReference>
<name>A0ABS2VN99_STRAS</name>
<sequence length="217" mass="23394">MVFDVLQVNGEELLRSPYGERSARLEALLAEYELTVPWTLCPETSDVAVAREWPTARTEVPGIEGLIIRGGEQRYLPGARALVKLRRRDTTEAVVGAVTGTLRRPQTVLVGRFDRDGVLRPVGRSTPLSPDAARRLAVQLAPAQPGHPWQGVRFTTPGDPAPSGTSSSSPPARSLRPRSTPPRRAAFALLRRPRIRRPSSPSAAQSSAGGASEAVLI</sequence>
<dbReference type="SUPFAM" id="SSF56091">
    <property type="entry name" value="DNA ligase/mRNA capping enzyme, catalytic domain"/>
    <property type="match status" value="1"/>
</dbReference>
<feature type="region of interest" description="Disordered" evidence="1">
    <location>
        <begin position="143"/>
        <end position="217"/>
    </location>
</feature>
<keyword evidence="4" id="KW-1185">Reference proteome</keyword>
<feature type="domain" description="ATP-dependent DNA ligase family profile" evidence="2">
    <location>
        <begin position="1"/>
        <end position="85"/>
    </location>
</feature>
<organism evidence="3 4">
    <name type="scientific">Streptomyces actuosus</name>
    <dbReference type="NCBI Taxonomy" id="1885"/>
    <lineage>
        <taxon>Bacteria</taxon>
        <taxon>Bacillati</taxon>
        <taxon>Actinomycetota</taxon>
        <taxon>Actinomycetes</taxon>
        <taxon>Kitasatosporales</taxon>
        <taxon>Streptomycetaceae</taxon>
        <taxon>Streptomyces</taxon>
    </lineage>
</organism>
<dbReference type="EMBL" id="JAFFZS010000006">
    <property type="protein sequence ID" value="MBN0044578.1"/>
    <property type="molecule type" value="Genomic_DNA"/>
</dbReference>
<dbReference type="Pfam" id="PF01068">
    <property type="entry name" value="DNA_ligase_A_M"/>
    <property type="match status" value="1"/>
</dbReference>
<comment type="caution">
    <text evidence="3">The sequence shown here is derived from an EMBL/GenBank/DDBJ whole genome shotgun (WGS) entry which is preliminary data.</text>
</comment>
<gene>
    <name evidence="3" type="ORF">JS756_10740</name>
</gene>
<evidence type="ECO:0000313" key="3">
    <source>
        <dbReference type="EMBL" id="MBN0044578.1"/>
    </source>
</evidence>
<feature type="compositionally biased region" description="Low complexity" evidence="1">
    <location>
        <begin position="198"/>
        <end position="217"/>
    </location>
</feature>
<proteinExistence type="predicted"/>
<evidence type="ECO:0000256" key="1">
    <source>
        <dbReference type="SAM" id="MobiDB-lite"/>
    </source>
</evidence>
<protein>
    <recommendedName>
        <fullName evidence="2">ATP-dependent DNA ligase family profile domain-containing protein</fullName>
    </recommendedName>
</protein>
<reference evidence="3 4" key="1">
    <citation type="submission" date="2021-02" db="EMBL/GenBank/DDBJ databases">
        <title>Whole genome sequencing of Streptomyces actuosus VRA1.</title>
        <authorList>
            <person name="Sen G."/>
            <person name="Sen A."/>
        </authorList>
    </citation>
    <scope>NUCLEOTIDE SEQUENCE [LARGE SCALE GENOMIC DNA]</scope>
    <source>
        <strain evidence="3 4">VRA1</strain>
    </source>
</reference>
<feature type="compositionally biased region" description="Low complexity" evidence="1">
    <location>
        <begin position="155"/>
        <end position="190"/>
    </location>
</feature>
<evidence type="ECO:0000259" key="2">
    <source>
        <dbReference type="Pfam" id="PF01068"/>
    </source>
</evidence>
<evidence type="ECO:0000313" key="4">
    <source>
        <dbReference type="Proteomes" id="UP000788262"/>
    </source>
</evidence>